<evidence type="ECO:0000313" key="1">
    <source>
        <dbReference type="EMBL" id="MDL2058845.1"/>
    </source>
</evidence>
<organism evidence="1 2">
    <name type="scientific">Mesosutterella faecium</name>
    <dbReference type="NCBI Taxonomy" id="2925194"/>
    <lineage>
        <taxon>Bacteria</taxon>
        <taxon>Pseudomonadati</taxon>
        <taxon>Pseudomonadota</taxon>
        <taxon>Betaproteobacteria</taxon>
        <taxon>Burkholderiales</taxon>
        <taxon>Sutterellaceae</taxon>
        <taxon>Mesosutterella</taxon>
    </lineage>
</organism>
<name>A0ABT7ILG2_9BURK</name>
<keyword evidence="2" id="KW-1185">Reference proteome</keyword>
<gene>
    <name evidence="1" type="ORF">MUN46_002635</name>
</gene>
<proteinExistence type="predicted"/>
<comment type="caution">
    <text evidence="1">The sequence shown here is derived from an EMBL/GenBank/DDBJ whole genome shotgun (WGS) entry which is preliminary data.</text>
</comment>
<sequence length="122" mass="13182">MQETENNASGTVRLMDLCQPESASLTSKAEAGLYKGSLAERKLKKRSRMREPLPCGGKALCAYSLSLVKQMAQPEGFLCEKLRKEAVRSCRRHIRFYGVKTAIAPIAGRLCIGAAGAGSGSY</sequence>
<reference evidence="1" key="1">
    <citation type="submission" date="2023-03" db="EMBL/GenBank/DDBJ databases">
        <title>Mesosutterella sp. nov. isolated from porcine feces.</title>
        <authorList>
            <person name="Yu S."/>
        </authorList>
    </citation>
    <scope>NUCLEOTIDE SEQUENCE</scope>
    <source>
        <strain evidence="1">AGMB02718</strain>
    </source>
</reference>
<accession>A0ABT7ILG2</accession>
<protein>
    <submittedName>
        <fullName evidence="1">Uncharacterized protein</fullName>
    </submittedName>
</protein>
<dbReference type="Proteomes" id="UP001165481">
    <property type="component" value="Unassembled WGS sequence"/>
</dbReference>
<dbReference type="RefSeq" id="WP_285230542.1">
    <property type="nucleotide sequence ID" value="NZ_JAKZJU020000001.1"/>
</dbReference>
<dbReference type="EMBL" id="JAKZJU020000001">
    <property type="protein sequence ID" value="MDL2058845.1"/>
    <property type="molecule type" value="Genomic_DNA"/>
</dbReference>
<evidence type="ECO:0000313" key="2">
    <source>
        <dbReference type="Proteomes" id="UP001165481"/>
    </source>
</evidence>